<feature type="compositionally biased region" description="Basic residues" evidence="5">
    <location>
        <begin position="210"/>
        <end position="229"/>
    </location>
</feature>
<dbReference type="GO" id="GO:0002181">
    <property type="term" value="P:cytoplasmic translation"/>
    <property type="evidence" value="ECO:0007669"/>
    <property type="project" value="TreeGrafter"/>
</dbReference>
<dbReference type="EMBL" id="JACHGY010000001">
    <property type="protein sequence ID" value="MBB6431029.1"/>
    <property type="molecule type" value="Genomic_DNA"/>
</dbReference>
<dbReference type="Pfam" id="PF03947">
    <property type="entry name" value="Ribosomal_L2_C"/>
    <property type="match status" value="1"/>
</dbReference>
<accession>A0A7X0H850</accession>
<proteinExistence type="inferred from homology"/>
<feature type="compositionally biased region" description="Basic residues" evidence="5">
    <location>
        <begin position="257"/>
        <end position="277"/>
    </location>
</feature>
<dbReference type="NCBIfam" id="TIGR01171">
    <property type="entry name" value="rplB_bact"/>
    <property type="match status" value="1"/>
</dbReference>
<organism evidence="8 9">
    <name type="scientific">Algisphaera agarilytica</name>
    <dbReference type="NCBI Taxonomy" id="1385975"/>
    <lineage>
        <taxon>Bacteria</taxon>
        <taxon>Pseudomonadati</taxon>
        <taxon>Planctomycetota</taxon>
        <taxon>Phycisphaerae</taxon>
        <taxon>Phycisphaerales</taxon>
        <taxon>Phycisphaeraceae</taxon>
        <taxon>Algisphaera</taxon>
    </lineage>
</organism>
<dbReference type="HAMAP" id="MF_01320_B">
    <property type="entry name" value="Ribosomal_uL2_B"/>
    <property type="match status" value="1"/>
</dbReference>
<dbReference type="InterPro" id="IPR005880">
    <property type="entry name" value="Ribosomal_uL2_bac/org-type"/>
</dbReference>
<evidence type="ECO:0000313" key="8">
    <source>
        <dbReference type="EMBL" id="MBB6431029.1"/>
    </source>
</evidence>
<feature type="region of interest" description="Disordered" evidence="5">
    <location>
        <begin position="196"/>
        <end position="285"/>
    </location>
</feature>
<comment type="function">
    <text evidence="4">One of the primary rRNA binding proteins. Required for association of the 30S and 50S subunits to form the 70S ribosome, for tRNA binding and peptide bond formation. It has been suggested to have peptidyltransferase activity; this is somewhat controversial. Makes several contacts with the 16S rRNA in the 70S ribosome.</text>
</comment>
<keyword evidence="4" id="KW-0694">RNA-binding</keyword>
<evidence type="ECO:0000256" key="1">
    <source>
        <dbReference type="ARBA" id="ARBA00005636"/>
    </source>
</evidence>
<dbReference type="InterPro" id="IPR022669">
    <property type="entry name" value="Ribosomal_uL2_C"/>
</dbReference>
<keyword evidence="3 4" id="KW-0687">Ribonucleoprotein</keyword>
<dbReference type="PANTHER" id="PTHR13691">
    <property type="entry name" value="RIBOSOMAL PROTEIN L2"/>
    <property type="match status" value="1"/>
</dbReference>
<dbReference type="AlphaFoldDB" id="A0A7X0H850"/>
<dbReference type="SUPFAM" id="SSF50249">
    <property type="entry name" value="Nucleic acid-binding proteins"/>
    <property type="match status" value="1"/>
</dbReference>
<dbReference type="InterPro" id="IPR014722">
    <property type="entry name" value="Rib_uL2_dom2"/>
</dbReference>
<dbReference type="InterPro" id="IPR002171">
    <property type="entry name" value="Ribosomal_uL2"/>
</dbReference>
<comment type="similarity">
    <text evidence="1 4">Belongs to the universal ribosomal protein uL2 family.</text>
</comment>
<dbReference type="GO" id="GO:0019843">
    <property type="term" value="F:rRNA binding"/>
    <property type="evidence" value="ECO:0007669"/>
    <property type="project" value="UniProtKB-UniRule"/>
</dbReference>
<dbReference type="GO" id="GO:0003735">
    <property type="term" value="F:structural constituent of ribosome"/>
    <property type="evidence" value="ECO:0007669"/>
    <property type="project" value="InterPro"/>
</dbReference>
<dbReference type="SMART" id="SM01382">
    <property type="entry name" value="Ribosomal_L2_C"/>
    <property type="match status" value="1"/>
</dbReference>
<protein>
    <recommendedName>
        <fullName evidence="4">Large ribosomal subunit protein uL2</fullName>
    </recommendedName>
</protein>
<dbReference type="Pfam" id="PF00181">
    <property type="entry name" value="Ribosomal_L2_N"/>
    <property type="match status" value="1"/>
</dbReference>
<evidence type="ECO:0000256" key="3">
    <source>
        <dbReference type="ARBA" id="ARBA00023274"/>
    </source>
</evidence>
<feature type="domain" description="Large ribosomal subunit protein uL2 RNA-binding" evidence="7">
    <location>
        <begin position="42"/>
        <end position="118"/>
    </location>
</feature>
<dbReference type="GO" id="GO:0016740">
    <property type="term" value="F:transferase activity"/>
    <property type="evidence" value="ECO:0007669"/>
    <property type="project" value="InterPro"/>
</dbReference>
<dbReference type="InterPro" id="IPR022666">
    <property type="entry name" value="Ribosomal_uL2_RNA-bd_dom"/>
</dbReference>
<dbReference type="Gene3D" id="2.40.50.140">
    <property type="entry name" value="Nucleic acid-binding proteins"/>
    <property type="match status" value="1"/>
</dbReference>
<dbReference type="Proteomes" id="UP000541810">
    <property type="component" value="Unassembled WGS sequence"/>
</dbReference>
<feature type="compositionally biased region" description="Polar residues" evidence="5">
    <location>
        <begin position="43"/>
        <end position="53"/>
    </location>
</feature>
<keyword evidence="4" id="KW-0699">rRNA-binding</keyword>
<dbReference type="FunFam" id="2.30.30.30:FF:000001">
    <property type="entry name" value="50S ribosomal protein L2"/>
    <property type="match status" value="1"/>
</dbReference>
<dbReference type="FunFam" id="2.40.50.140:FF:000003">
    <property type="entry name" value="50S ribosomal protein L2"/>
    <property type="match status" value="1"/>
</dbReference>
<dbReference type="InterPro" id="IPR008991">
    <property type="entry name" value="Translation_prot_SH3-like_sf"/>
</dbReference>
<evidence type="ECO:0000259" key="6">
    <source>
        <dbReference type="SMART" id="SM01382"/>
    </source>
</evidence>
<evidence type="ECO:0000256" key="5">
    <source>
        <dbReference type="SAM" id="MobiDB-lite"/>
    </source>
</evidence>
<name>A0A7X0H850_9BACT</name>
<keyword evidence="2 4" id="KW-0689">Ribosomal protein</keyword>
<reference evidence="8 9" key="1">
    <citation type="submission" date="2020-08" db="EMBL/GenBank/DDBJ databases">
        <title>Genomic Encyclopedia of Type Strains, Phase IV (KMG-IV): sequencing the most valuable type-strain genomes for metagenomic binning, comparative biology and taxonomic classification.</title>
        <authorList>
            <person name="Goeker M."/>
        </authorList>
    </citation>
    <scope>NUCLEOTIDE SEQUENCE [LARGE SCALE GENOMIC DNA]</scope>
    <source>
        <strain evidence="8 9">DSM 103725</strain>
    </source>
</reference>
<dbReference type="GO" id="GO:0015934">
    <property type="term" value="C:large ribosomal subunit"/>
    <property type="evidence" value="ECO:0007669"/>
    <property type="project" value="InterPro"/>
</dbReference>
<evidence type="ECO:0000256" key="4">
    <source>
        <dbReference type="HAMAP-Rule" id="MF_01320"/>
    </source>
</evidence>
<comment type="caution">
    <text evidence="8">The sequence shown here is derived from an EMBL/GenBank/DDBJ whole genome shotgun (WGS) entry which is preliminary data.</text>
</comment>
<dbReference type="PIRSF" id="PIRSF002158">
    <property type="entry name" value="Ribosomal_L2"/>
    <property type="match status" value="1"/>
</dbReference>
<comment type="subunit">
    <text evidence="4">Part of the 50S ribosomal subunit. Forms a bridge to the 30S subunit in the 70S ribosome.</text>
</comment>
<feature type="domain" description="Large ribosomal subunit protein uL2 C-terminal" evidence="6">
    <location>
        <begin position="125"/>
        <end position="253"/>
    </location>
</feature>
<dbReference type="SUPFAM" id="SSF50104">
    <property type="entry name" value="Translation proteins SH3-like domain"/>
    <property type="match status" value="1"/>
</dbReference>
<gene>
    <name evidence="4" type="primary">rplB</name>
    <name evidence="8" type="ORF">HNQ40_002835</name>
</gene>
<sequence length="285" mass="31250">MAIRNYKPTTPSRRDASVNLYSEVTKTKPEKTLLSKKRKFGGRNNQGKITVQSRGGGNKQRYRRIDFARKKDDIQATVVGIEYDPNRSSNIALLEYADGEKRYIIAPIGLTDGMTVVSSAEKAEPVVGNSMPLGKIPTGLNVHCIELVPGKGAQLCRSAGTYARLTNREGQWATLVFPSGEVRQVSVECRATLGQVGNTDHNKTSLGKAGKSRHLGKRPHTRGMAKNHHEHPMGGGDNKSSGNRPPAQRSGTLAKGGRTRKNGKASNKRIIRRRVSKRYGQLKLK</sequence>
<dbReference type="SMART" id="SM01383">
    <property type="entry name" value="Ribosomal_L2"/>
    <property type="match status" value="1"/>
</dbReference>
<dbReference type="Gene3D" id="4.10.950.10">
    <property type="entry name" value="Ribosomal protein L2, domain 3"/>
    <property type="match status" value="1"/>
</dbReference>
<dbReference type="Gene3D" id="2.30.30.30">
    <property type="match status" value="1"/>
</dbReference>
<dbReference type="InterPro" id="IPR012340">
    <property type="entry name" value="NA-bd_OB-fold"/>
</dbReference>
<feature type="region of interest" description="Disordered" evidence="5">
    <location>
        <begin position="37"/>
        <end position="58"/>
    </location>
</feature>
<dbReference type="InterPro" id="IPR014726">
    <property type="entry name" value="Ribosomal_uL2_dom3"/>
</dbReference>
<dbReference type="PANTHER" id="PTHR13691:SF5">
    <property type="entry name" value="LARGE RIBOSOMAL SUBUNIT PROTEIN UL2M"/>
    <property type="match status" value="1"/>
</dbReference>
<evidence type="ECO:0000259" key="7">
    <source>
        <dbReference type="SMART" id="SM01383"/>
    </source>
</evidence>
<evidence type="ECO:0000313" key="9">
    <source>
        <dbReference type="Proteomes" id="UP000541810"/>
    </source>
</evidence>
<dbReference type="RefSeq" id="WP_184678526.1">
    <property type="nucleotide sequence ID" value="NZ_JACHGY010000001.1"/>
</dbReference>
<evidence type="ECO:0000256" key="2">
    <source>
        <dbReference type="ARBA" id="ARBA00022980"/>
    </source>
</evidence>
<keyword evidence="9" id="KW-1185">Reference proteome</keyword>